<evidence type="ECO:0000313" key="2">
    <source>
        <dbReference type="EMBL" id="BAJ27913.1"/>
    </source>
</evidence>
<dbReference type="SUPFAM" id="SSF51161">
    <property type="entry name" value="Trimeric LpxA-like enzymes"/>
    <property type="match status" value="1"/>
</dbReference>
<dbReference type="eggNOG" id="COG1208">
    <property type="taxonomic scope" value="Bacteria"/>
</dbReference>
<dbReference type="Gene3D" id="2.160.10.10">
    <property type="entry name" value="Hexapeptide repeat proteins"/>
    <property type="match status" value="1"/>
</dbReference>
<dbReference type="GO" id="GO:0016740">
    <property type="term" value="F:transferase activity"/>
    <property type="evidence" value="ECO:0007669"/>
    <property type="project" value="UniProtKB-KW"/>
</dbReference>
<evidence type="ECO:0000313" key="3">
    <source>
        <dbReference type="Proteomes" id="UP000007076"/>
    </source>
</evidence>
<dbReference type="AlphaFoldDB" id="E4N9N2"/>
<organism evidence="2 3">
    <name type="scientific">Kitasatospora setae (strain ATCC 33774 / DSM 43861 / JCM 3304 / KCC A-0304 / NBRC 14216 / KM-6054)</name>
    <name type="common">Streptomyces setae</name>
    <dbReference type="NCBI Taxonomy" id="452652"/>
    <lineage>
        <taxon>Bacteria</taxon>
        <taxon>Bacillati</taxon>
        <taxon>Actinomycetota</taxon>
        <taxon>Actinomycetes</taxon>
        <taxon>Kitasatosporales</taxon>
        <taxon>Streptomycetaceae</taxon>
        <taxon>Kitasatospora</taxon>
    </lineage>
</organism>
<dbReference type="PANTHER" id="PTHR22572">
    <property type="entry name" value="SUGAR-1-PHOSPHATE GUANYL TRANSFERASE"/>
    <property type="match status" value="1"/>
</dbReference>
<dbReference type="Pfam" id="PF00483">
    <property type="entry name" value="NTP_transferase"/>
    <property type="match status" value="1"/>
</dbReference>
<feature type="domain" description="Nucleotidyl transferase" evidence="1">
    <location>
        <begin position="14"/>
        <end position="242"/>
    </location>
</feature>
<dbReference type="InterPro" id="IPR011004">
    <property type="entry name" value="Trimer_LpxA-like_sf"/>
</dbReference>
<proteinExistence type="predicted"/>
<dbReference type="Proteomes" id="UP000007076">
    <property type="component" value="Chromosome"/>
</dbReference>
<keyword evidence="3" id="KW-1185">Reference proteome</keyword>
<name>E4N9N2_KITSK</name>
<protein>
    <submittedName>
        <fullName evidence="2">Putative nucleotidyl transferase</fullName>
    </submittedName>
</protein>
<dbReference type="Gene3D" id="3.90.550.10">
    <property type="entry name" value="Spore Coat Polysaccharide Biosynthesis Protein SpsA, Chain A"/>
    <property type="match status" value="1"/>
</dbReference>
<dbReference type="PATRIC" id="fig|452652.3.peg.2102"/>
<dbReference type="KEGG" id="ksk:KSE_20900"/>
<dbReference type="CDD" id="cd04181">
    <property type="entry name" value="NTP_transferase"/>
    <property type="match status" value="1"/>
</dbReference>
<dbReference type="InterPro" id="IPR050486">
    <property type="entry name" value="Mannose-1P_guanyltransferase"/>
</dbReference>
<dbReference type="EMBL" id="AP010968">
    <property type="protein sequence ID" value="BAJ27913.1"/>
    <property type="molecule type" value="Genomic_DNA"/>
</dbReference>
<dbReference type="HOGENOM" id="CLU_029499_2_1_11"/>
<reference evidence="2 3" key="1">
    <citation type="journal article" date="2010" name="DNA Res.">
        <title>Genome sequence of Kitasatospora setae NBRC 14216T: an evolutionary snapshot of the family Streptomycetaceae.</title>
        <authorList>
            <person name="Ichikawa N."/>
            <person name="Oguchi A."/>
            <person name="Ikeda H."/>
            <person name="Ishikawa J."/>
            <person name="Kitani S."/>
            <person name="Watanabe Y."/>
            <person name="Nakamura S."/>
            <person name="Katano Y."/>
            <person name="Kishi E."/>
            <person name="Sasagawa M."/>
            <person name="Ankai A."/>
            <person name="Fukui S."/>
            <person name="Hashimoto Y."/>
            <person name="Kamata S."/>
            <person name="Otoguro M."/>
            <person name="Tanikawa S."/>
            <person name="Nihira T."/>
            <person name="Horinouchi S."/>
            <person name="Ohnishi Y."/>
            <person name="Hayakawa M."/>
            <person name="Kuzuyama T."/>
            <person name="Arisawa A."/>
            <person name="Nomoto F."/>
            <person name="Miura H."/>
            <person name="Takahashi Y."/>
            <person name="Fujita N."/>
        </authorList>
    </citation>
    <scope>NUCLEOTIDE SEQUENCE [LARGE SCALE GENOMIC DNA]</scope>
    <source>
        <strain evidence="3">ATCC 33774 / DSM 43861 / JCM 3304 / KCC A-0304 / NBRC 14216 / KM-6054</strain>
    </source>
</reference>
<dbReference type="STRING" id="452652.KSE_20900"/>
<accession>E4N9N2</accession>
<keyword evidence="2" id="KW-0808">Transferase</keyword>
<dbReference type="InterPro" id="IPR029044">
    <property type="entry name" value="Nucleotide-diphossugar_trans"/>
</dbReference>
<dbReference type="InterPro" id="IPR005835">
    <property type="entry name" value="NTP_transferase_dom"/>
</dbReference>
<gene>
    <name evidence="2" type="ordered locus">KSE_20900</name>
</gene>
<dbReference type="SUPFAM" id="SSF53448">
    <property type="entry name" value="Nucleotide-diphospho-sugar transferases"/>
    <property type="match status" value="1"/>
</dbReference>
<evidence type="ECO:0000259" key="1">
    <source>
        <dbReference type="Pfam" id="PF00483"/>
    </source>
</evidence>
<dbReference type="RefSeq" id="WP_014135231.1">
    <property type="nucleotide sequence ID" value="NC_016109.1"/>
</dbReference>
<sequence length="366" mass="38417">MRHQAPDAAARPVKGLVLGAGLGTRLAPLTDQLAKPLFPVLNRPVVVHVIERLRAAGITEIAVNTFHLAEELEAVLGDGSALGVRITWFREPVLLGTGGILPFCAEFWRDATLLVTTNDMLSTLDLDEMLAFHRASGARATVATFEHSWPLEEWGGDVAVLAAGTSRVAEYQSKPGVEARGRHGATGTWIFEPEVLEHVPARESFDLNEDFLPPLAATGTLHAYAGTYEFEDFGQAEGYVRGTGEALAGRLGIRADEPEVAPGVHVHPTAVIAPGVRLEGPLAVGAHAVLETDCRIIGPTVVGPGATVGRGATLRESVLLPGVAVPAGMTVAGALLGNALTTPDAIRRYCLAELGREGAGRVSTAP</sequence>